<reference evidence="9" key="1">
    <citation type="submission" date="2021-02" db="EMBL/GenBank/DDBJ databases">
        <authorList>
            <person name="Nowell W R."/>
        </authorList>
    </citation>
    <scope>NUCLEOTIDE SEQUENCE</scope>
</reference>
<dbReference type="Proteomes" id="UP000682733">
    <property type="component" value="Unassembled WGS sequence"/>
</dbReference>
<dbReference type="SUPFAM" id="SSF48508">
    <property type="entry name" value="Nuclear receptor ligand-binding domain"/>
    <property type="match status" value="1"/>
</dbReference>
<keyword evidence="6" id="KW-0804">Transcription</keyword>
<protein>
    <recommendedName>
        <fullName evidence="11">Nuclear receptor domain-containing protein</fullName>
    </recommendedName>
</protein>
<evidence type="ECO:0000256" key="7">
    <source>
        <dbReference type="ARBA" id="ARBA00023170"/>
    </source>
</evidence>
<dbReference type="GO" id="GO:0008270">
    <property type="term" value="F:zinc ion binding"/>
    <property type="evidence" value="ECO:0007669"/>
    <property type="project" value="UniProtKB-KW"/>
</dbReference>
<evidence type="ECO:0000256" key="3">
    <source>
        <dbReference type="ARBA" id="ARBA00022833"/>
    </source>
</evidence>
<keyword evidence="4" id="KW-0805">Transcription regulation</keyword>
<dbReference type="EMBL" id="CAJNOK010009790">
    <property type="protein sequence ID" value="CAF1098404.1"/>
    <property type="molecule type" value="Genomic_DNA"/>
</dbReference>
<organism evidence="9 10">
    <name type="scientific">Didymodactylos carnosus</name>
    <dbReference type="NCBI Taxonomy" id="1234261"/>
    <lineage>
        <taxon>Eukaryota</taxon>
        <taxon>Metazoa</taxon>
        <taxon>Spiralia</taxon>
        <taxon>Gnathifera</taxon>
        <taxon>Rotifera</taxon>
        <taxon>Eurotatoria</taxon>
        <taxon>Bdelloidea</taxon>
        <taxon>Philodinida</taxon>
        <taxon>Philodinidae</taxon>
        <taxon>Didymodactylos</taxon>
    </lineage>
</organism>
<evidence type="ECO:0000256" key="2">
    <source>
        <dbReference type="ARBA" id="ARBA00022771"/>
    </source>
</evidence>
<evidence type="ECO:0000256" key="4">
    <source>
        <dbReference type="ARBA" id="ARBA00023015"/>
    </source>
</evidence>
<keyword evidence="3" id="KW-0862">Zinc</keyword>
<keyword evidence="5" id="KW-0238">DNA-binding</keyword>
<dbReference type="GO" id="GO:0030154">
    <property type="term" value="P:cell differentiation"/>
    <property type="evidence" value="ECO:0007669"/>
    <property type="project" value="TreeGrafter"/>
</dbReference>
<dbReference type="InterPro" id="IPR035500">
    <property type="entry name" value="NHR-like_dom_sf"/>
</dbReference>
<accession>A0A8S2KL61</accession>
<dbReference type="Proteomes" id="UP000677228">
    <property type="component" value="Unassembled WGS sequence"/>
</dbReference>
<proteinExistence type="predicted"/>
<dbReference type="GO" id="GO:0000122">
    <property type="term" value="P:negative regulation of transcription by RNA polymerase II"/>
    <property type="evidence" value="ECO:0007669"/>
    <property type="project" value="TreeGrafter"/>
</dbReference>
<dbReference type="InterPro" id="IPR050234">
    <property type="entry name" value="Nuclear_hormone_rcpt_NR1"/>
</dbReference>
<evidence type="ECO:0000256" key="5">
    <source>
        <dbReference type="ARBA" id="ARBA00023125"/>
    </source>
</evidence>
<evidence type="ECO:0008006" key="11">
    <source>
        <dbReference type="Google" id="ProtNLM"/>
    </source>
</evidence>
<evidence type="ECO:0000313" key="10">
    <source>
        <dbReference type="Proteomes" id="UP000682733"/>
    </source>
</evidence>
<keyword evidence="7" id="KW-0675">Receptor</keyword>
<evidence type="ECO:0000313" key="8">
    <source>
        <dbReference type="EMBL" id="CAF1098404.1"/>
    </source>
</evidence>
<evidence type="ECO:0000256" key="6">
    <source>
        <dbReference type="ARBA" id="ARBA00023163"/>
    </source>
</evidence>
<name>A0A8S2KL61_9BILA</name>
<sequence length="508" mass="58651">FNNLNQQSNVISQLLLNGIPTFGHARHLGATTFGRTSFGRNVIWAQRHLGARHLGARHLGARHLGARHLGATVVKVQWRRCGCGWCEVIESRTQRHCDYCRLKVCVEDGMSKELVCDEIKKVLEKQRRKKKNIGQNETIQFKMKCVCNMGDPPVEGPCDYCRLKVCFESGMPKDIISLEIEKILKDQRIKKNEPENTSTALTTIRPVNLLHNDTSRLTELDWMYLTNISNVYDHYCCGPVSRRIRIHHKDKNQILIPFRARCKLQRYLDFTSDNLSSLISFFKHIPEFRHLPDETKTALLQRNLRHSAGDPAEPRYVVLGGVEGRLMDFQGDPPSSLGGHHGDLPYSCGGRRGTGLNIIEPMRSCNIVPWEQDYLLWEYVYGAGILTELKENTSYVDSLLKEPLLIKLILITLIFSTNFSPTTFDDKYVNYRYTPSTTEIFYLQNFYLRLLWGFMLYRFGETQTIAILSKLIRLLLKVLRLANIVDQHFEERHDLNKIIELTQSIVRI</sequence>
<dbReference type="GO" id="GO:0000978">
    <property type="term" value="F:RNA polymerase II cis-regulatory region sequence-specific DNA binding"/>
    <property type="evidence" value="ECO:0007669"/>
    <property type="project" value="TreeGrafter"/>
</dbReference>
<gene>
    <name evidence="8" type="ORF">OVA965_LOCUS19169</name>
    <name evidence="9" type="ORF">TMI583_LOCUS19182</name>
</gene>
<dbReference type="GO" id="GO:0004879">
    <property type="term" value="F:nuclear receptor activity"/>
    <property type="evidence" value="ECO:0007669"/>
    <property type="project" value="TreeGrafter"/>
</dbReference>
<evidence type="ECO:0000256" key="1">
    <source>
        <dbReference type="ARBA" id="ARBA00022723"/>
    </source>
</evidence>
<dbReference type="PANTHER" id="PTHR24082">
    <property type="entry name" value="NUCLEAR HORMONE RECEPTOR"/>
    <property type="match status" value="1"/>
</dbReference>
<dbReference type="AlphaFoldDB" id="A0A8S2KL61"/>
<dbReference type="EMBL" id="CAJOBA010009808">
    <property type="protein sequence ID" value="CAF3859837.1"/>
    <property type="molecule type" value="Genomic_DNA"/>
</dbReference>
<dbReference type="GO" id="GO:0045944">
    <property type="term" value="P:positive regulation of transcription by RNA polymerase II"/>
    <property type="evidence" value="ECO:0007669"/>
    <property type="project" value="TreeGrafter"/>
</dbReference>
<keyword evidence="1" id="KW-0479">Metal-binding</keyword>
<feature type="non-terminal residue" evidence="9">
    <location>
        <position position="508"/>
    </location>
</feature>
<dbReference type="PANTHER" id="PTHR24082:SF283">
    <property type="entry name" value="NUCLEAR HORMONE RECEPTOR HR96"/>
    <property type="match status" value="1"/>
</dbReference>
<keyword evidence="2" id="KW-0863">Zinc-finger</keyword>
<comment type="caution">
    <text evidence="9">The sequence shown here is derived from an EMBL/GenBank/DDBJ whole genome shotgun (WGS) entry which is preliminary data.</text>
</comment>
<evidence type="ECO:0000313" key="9">
    <source>
        <dbReference type="EMBL" id="CAF3859837.1"/>
    </source>
</evidence>